<protein>
    <submittedName>
        <fullName evidence="2">Uncharacterized protein</fullName>
    </submittedName>
</protein>
<reference evidence="2" key="1">
    <citation type="journal article" date="2015" name="Nature">
        <title>Complex archaea that bridge the gap between prokaryotes and eukaryotes.</title>
        <authorList>
            <person name="Spang A."/>
            <person name="Saw J.H."/>
            <person name="Jorgensen S.L."/>
            <person name="Zaremba-Niedzwiedzka K."/>
            <person name="Martijn J."/>
            <person name="Lind A.E."/>
            <person name="van Eijk R."/>
            <person name="Schleper C."/>
            <person name="Guy L."/>
            <person name="Ettema T.J."/>
        </authorList>
    </citation>
    <scope>NUCLEOTIDE SEQUENCE</scope>
</reference>
<accession>A0A0F9K1H8</accession>
<proteinExistence type="predicted"/>
<dbReference type="EMBL" id="LAZR01008897">
    <property type="protein sequence ID" value="KKM75899.1"/>
    <property type="molecule type" value="Genomic_DNA"/>
</dbReference>
<organism evidence="2">
    <name type="scientific">marine sediment metagenome</name>
    <dbReference type="NCBI Taxonomy" id="412755"/>
    <lineage>
        <taxon>unclassified sequences</taxon>
        <taxon>metagenomes</taxon>
        <taxon>ecological metagenomes</taxon>
    </lineage>
</organism>
<dbReference type="AlphaFoldDB" id="A0A0F9K1H8"/>
<name>A0A0F9K1H8_9ZZZZ</name>
<gene>
    <name evidence="2" type="ORF">LCGC14_1385590</name>
</gene>
<feature type="region of interest" description="Disordered" evidence="1">
    <location>
        <begin position="80"/>
        <end position="105"/>
    </location>
</feature>
<comment type="caution">
    <text evidence="2">The sequence shown here is derived from an EMBL/GenBank/DDBJ whole genome shotgun (WGS) entry which is preliminary data.</text>
</comment>
<evidence type="ECO:0000256" key="1">
    <source>
        <dbReference type="SAM" id="MobiDB-lite"/>
    </source>
</evidence>
<evidence type="ECO:0000313" key="2">
    <source>
        <dbReference type="EMBL" id="KKM75899.1"/>
    </source>
</evidence>
<sequence length="105" mass="11220">MSMPNTGITLGKTYRDPVTGFQGIALAITYWLHGCARVMLECGVVSRDTGAVTASQEWFDTDRVKNYEVVEAPDLTADAIPTKSASVTGGPMDQVDPGRSVDPGR</sequence>